<sequence>MARLTRVLKIVKLGCFAQVIEFNPGNEDDETLQALGIVVIRILVGNDVSLKQLFLAHGGMNLIMALHQYKEGIVKEEAALAMFTFRRSRGGDHARVSRRSRTADGRIKRRQKSTGCGDIWEEVGEKWKGPRSSAESVKKVQRAILTEKRSEKNGRARTKC</sequence>
<keyword evidence="3" id="KW-1185">Reference proteome</keyword>
<organism evidence="2 3">
    <name type="scientific">Desmophyllum pertusum</name>
    <dbReference type="NCBI Taxonomy" id="174260"/>
    <lineage>
        <taxon>Eukaryota</taxon>
        <taxon>Metazoa</taxon>
        <taxon>Cnidaria</taxon>
        <taxon>Anthozoa</taxon>
        <taxon>Hexacorallia</taxon>
        <taxon>Scleractinia</taxon>
        <taxon>Caryophylliina</taxon>
        <taxon>Caryophylliidae</taxon>
        <taxon>Desmophyllum</taxon>
    </lineage>
</organism>
<accession>A0A9W9YR59</accession>
<dbReference type="EMBL" id="MU827305">
    <property type="protein sequence ID" value="KAJ7363515.1"/>
    <property type="molecule type" value="Genomic_DNA"/>
</dbReference>
<dbReference type="Proteomes" id="UP001163046">
    <property type="component" value="Unassembled WGS sequence"/>
</dbReference>
<feature type="compositionally biased region" description="Basic and acidic residues" evidence="1">
    <location>
        <begin position="93"/>
        <end position="106"/>
    </location>
</feature>
<name>A0A9W9YR59_9CNID</name>
<dbReference type="OrthoDB" id="5966909at2759"/>
<evidence type="ECO:0000313" key="2">
    <source>
        <dbReference type="EMBL" id="KAJ7363515.1"/>
    </source>
</evidence>
<evidence type="ECO:0000313" key="3">
    <source>
        <dbReference type="Proteomes" id="UP001163046"/>
    </source>
</evidence>
<protein>
    <submittedName>
        <fullName evidence="2">Uncharacterized protein</fullName>
    </submittedName>
</protein>
<reference evidence="2" key="1">
    <citation type="submission" date="2023-01" db="EMBL/GenBank/DDBJ databases">
        <title>Genome assembly of the deep-sea coral Lophelia pertusa.</title>
        <authorList>
            <person name="Herrera S."/>
            <person name="Cordes E."/>
        </authorList>
    </citation>
    <scope>NUCLEOTIDE SEQUENCE</scope>
    <source>
        <strain evidence="2">USNM1676648</strain>
        <tissue evidence="2">Polyp</tissue>
    </source>
</reference>
<dbReference type="AlphaFoldDB" id="A0A9W9YR59"/>
<gene>
    <name evidence="2" type="ORF">OS493_009670</name>
</gene>
<comment type="caution">
    <text evidence="2">The sequence shown here is derived from an EMBL/GenBank/DDBJ whole genome shotgun (WGS) entry which is preliminary data.</text>
</comment>
<evidence type="ECO:0000256" key="1">
    <source>
        <dbReference type="SAM" id="MobiDB-lite"/>
    </source>
</evidence>
<proteinExistence type="predicted"/>
<feature type="region of interest" description="Disordered" evidence="1">
    <location>
        <begin position="93"/>
        <end position="112"/>
    </location>
</feature>